<evidence type="ECO:0000259" key="2">
    <source>
        <dbReference type="Pfam" id="PF13358"/>
    </source>
</evidence>
<dbReference type="EMBL" id="CAWUFR010000414">
    <property type="protein sequence ID" value="CAK6977526.1"/>
    <property type="molecule type" value="Genomic_DNA"/>
</dbReference>
<organism evidence="3 4">
    <name type="scientific">Scomber scombrus</name>
    <name type="common">Atlantic mackerel</name>
    <name type="synonym">Scomber vernalis</name>
    <dbReference type="NCBI Taxonomy" id="13677"/>
    <lineage>
        <taxon>Eukaryota</taxon>
        <taxon>Metazoa</taxon>
        <taxon>Chordata</taxon>
        <taxon>Craniata</taxon>
        <taxon>Vertebrata</taxon>
        <taxon>Euteleostomi</taxon>
        <taxon>Actinopterygii</taxon>
        <taxon>Neopterygii</taxon>
        <taxon>Teleostei</taxon>
        <taxon>Neoteleostei</taxon>
        <taxon>Acanthomorphata</taxon>
        <taxon>Pelagiaria</taxon>
        <taxon>Scombriformes</taxon>
        <taxon>Scombridae</taxon>
        <taxon>Scomber</taxon>
    </lineage>
</organism>
<dbReference type="Proteomes" id="UP001314229">
    <property type="component" value="Unassembled WGS sequence"/>
</dbReference>
<feature type="region of interest" description="Disordered" evidence="1">
    <location>
        <begin position="1"/>
        <end position="58"/>
    </location>
</feature>
<feature type="domain" description="Tc1-like transposase DDE" evidence="2">
    <location>
        <begin position="120"/>
        <end position="181"/>
    </location>
</feature>
<dbReference type="InterPro" id="IPR038717">
    <property type="entry name" value="Tc1-like_DDE_dom"/>
</dbReference>
<dbReference type="InterPro" id="IPR036397">
    <property type="entry name" value="RNaseH_sf"/>
</dbReference>
<protein>
    <recommendedName>
        <fullName evidence="2">Tc1-like transposase DDE domain-containing protein</fullName>
    </recommendedName>
</protein>
<evidence type="ECO:0000256" key="1">
    <source>
        <dbReference type="SAM" id="MobiDB-lite"/>
    </source>
</evidence>
<dbReference type="AlphaFoldDB" id="A0AAV1PZW4"/>
<gene>
    <name evidence="3" type="ORF">FSCOSCO3_A023566</name>
</gene>
<accession>A0AAV1PZW4</accession>
<feature type="compositionally biased region" description="Polar residues" evidence="1">
    <location>
        <begin position="1"/>
        <end position="12"/>
    </location>
</feature>
<comment type="caution">
    <text evidence="3">The sequence shown here is derived from an EMBL/GenBank/DDBJ whole genome shotgun (WGS) entry which is preliminary data.</text>
</comment>
<evidence type="ECO:0000313" key="3">
    <source>
        <dbReference type="EMBL" id="CAK6977526.1"/>
    </source>
</evidence>
<dbReference type="GO" id="GO:0003676">
    <property type="term" value="F:nucleic acid binding"/>
    <property type="evidence" value="ECO:0007669"/>
    <property type="project" value="InterPro"/>
</dbReference>
<sequence>MTRINKVSSQQIRRMRASGKSTREIHQNLADRGIKVTQRAVRKRYKEPQPGRPRPRKMTTPIVVAIEEMTKSNDEMTASAAQKRIESDFGVQGIMDRKYFEDNIIKEHAAPYIREYFGSDHRFFQDNDPKHTAAGAYMASEGINWVKTPPESPDLNPIELVWHSMKDFIRKEAKPGTKQELVQAIHTFWSRVTADFCNRLITGLSKVVRLIIDSEGGHSGK</sequence>
<dbReference type="Pfam" id="PF13358">
    <property type="entry name" value="DDE_3"/>
    <property type="match status" value="1"/>
</dbReference>
<name>A0AAV1PZW4_SCOSC</name>
<reference evidence="3 4" key="1">
    <citation type="submission" date="2024-01" db="EMBL/GenBank/DDBJ databases">
        <authorList>
            <person name="Alioto T."/>
            <person name="Alioto T."/>
            <person name="Gomez Garrido J."/>
        </authorList>
    </citation>
    <scope>NUCLEOTIDE SEQUENCE [LARGE SCALE GENOMIC DNA]</scope>
</reference>
<evidence type="ECO:0000313" key="4">
    <source>
        <dbReference type="Proteomes" id="UP001314229"/>
    </source>
</evidence>
<keyword evidence="4" id="KW-1185">Reference proteome</keyword>
<dbReference type="Gene3D" id="3.30.420.10">
    <property type="entry name" value="Ribonuclease H-like superfamily/Ribonuclease H"/>
    <property type="match status" value="1"/>
</dbReference>
<proteinExistence type="predicted"/>